<evidence type="ECO:0000256" key="1">
    <source>
        <dbReference type="SAM" id="MobiDB-lite"/>
    </source>
</evidence>
<reference evidence="3" key="2">
    <citation type="journal article" date="2007" name="Tuberculosis">
        <title>Genome analysis shows a common evolutionary origin for the dominant strains of Mycobacterium tuberculosis in a UK South Asian community.</title>
        <authorList>
            <person name="Menendez M.C."/>
            <person name="Buxton R.S."/>
            <person name="Evans J.T."/>
            <person name="Gascoyne-Binzi D."/>
            <person name="Barlow R.E."/>
            <person name="Hinds J."/>
            <person name="Hawkey P.M."/>
            <person name="Colston M.J."/>
        </authorList>
    </citation>
    <scope>NUCLEOTIDE SEQUENCE</scope>
    <source>
        <strain evidence="2">8088</strain>
        <strain evidence="3">9375</strain>
    </source>
</reference>
<sequence length="60" mass="6542">RPLSDRGSTRAPAGGRPCGAPTAGQEPAADRHRWPTVAKRRAGADDGRRRGRRLSRRLAR</sequence>
<feature type="non-terminal residue" evidence="3">
    <location>
        <position position="1"/>
    </location>
</feature>
<evidence type="ECO:0000313" key="2">
    <source>
        <dbReference type="EMBL" id="CAI51342.1"/>
    </source>
</evidence>
<feature type="non-terminal residue" evidence="3">
    <location>
        <position position="60"/>
    </location>
</feature>
<proteinExistence type="predicted"/>
<name>Q4GZP2_MYCTX</name>
<accession>Q4GZP2</accession>
<organism evidence="3">
    <name type="scientific">Mycobacterium tuberculosis</name>
    <dbReference type="NCBI Taxonomy" id="1773"/>
    <lineage>
        <taxon>Bacteria</taxon>
        <taxon>Bacillati</taxon>
        <taxon>Actinomycetota</taxon>
        <taxon>Actinomycetes</taxon>
        <taxon>Mycobacteriales</taxon>
        <taxon>Mycobacteriaceae</taxon>
        <taxon>Mycobacterium</taxon>
        <taxon>Mycobacterium tuberculosis complex</taxon>
    </lineage>
</organism>
<protein>
    <submittedName>
        <fullName evidence="3">Uncharacterized protein Rv3737</fullName>
    </submittedName>
</protein>
<reference evidence="3" key="1">
    <citation type="submission" date="2005-01" db="EMBL/GenBank/DDBJ databases">
        <authorList>
            <person name="Menendez C."/>
        </authorList>
    </citation>
    <scope>NUCLEOTIDE SEQUENCE</scope>
    <source>
        <strain evidence="2">8088</strain>
        <strain evidence="3">9375</strain>
    </source>
</reference>
<feature type="compositionally biased region" description="Basic residues" evidence="1">
    <location>
        <begin position="49"/>
        <end position="60"/>
    </location>
</feature>
<evidence type="ECO:0000313" key="3">
    <source>
        <dbReference type="EMBL" id="CAI51344.1"/>
    </source>
</evidence>
<gene>
    <name evidence="3" type="primary">Rv3737</name>
</gene>
<dbReference type="AlphaFoldDB" id="Q4GZP2"/>
<feature type="region of interest" description="Disordered" evidence="1">
    <location>
        <begin position="1"/>
        <end position="60"/>
    </location>
</feature>
<dbReference type="EMBL" id="AJ879176">
    <property type="protein sequence ID" value="CAI51342.1"/>
    <property type="molecule type" value="Genomic_DNA"/>
</dbReference>
<dbReference type="EMBL" id="AJ879177">
    <property type="protein sequence ID" value="CAI51344.1"/>
    <property type="molecule type" value="Genomic_DNA"/>
</dbReference>